<dbReference type="Pfam" id="PF01370">
    <property type="entry name" value="Epimerase"/>
    <property type="match status" value="1"/>
</dbReference>
<dbReference type="PANTHER" id="PTHR48079:SF6">
    <property type="entry name" value="NAD(P)-BINDING DOMAIN-CONTAINING PROTEIN-RELATED"/>
    <property type="match status" value="1"/>
</dbReference>
<dbReference type="GO" id="GO:0004029">
    <property type="term" value="F:aldehyde dehydrogenase (NAD+) activity"/>
    <property type="evidence" value="ECO:0007669"/>
    <property type="project" value="TreeGrafter"/>
</dbReference>
<dbReference type="InterPro" id="IPR001509">
    <property type="entry name" value="Epimerase_deHydtase"/>
</dbReference>
<dbReference type="PANTHER" id="PTHR48079">
    <property type="entry name" value="PROTEIN YEEZ"/>
    <property type="match status" value="1"/>
</dbReference>
<dbReference type="OrthoDB" id="9803010at2"/>
<gene>
    <name evidence="2" type="ORF">SAMN04487963_2210</name>
</gene>
<dbReference type="AlphaFoldDB" id="A0A1I4Q769"/>
<protein>
    <submittedName>
        <fullName evidence="2">Nucleoside-diphosphate-sugar epimerase</fullName>
    </submittedName>
</protein>
<sequence length="346" mass="37762">MTILITGATGFIGRHLCAHLTANQVPVVALMRNPEKLTSLRQQVTALDGQGDLISVISGDLDQPGLGLKQPMPQGIRAIVHLGARFAWGMAPETAQRTNVNGSLAVAQLARQLQCRLVYVSGFMLENTDHLARLGINLNALDQTDWNTVYQRAGSYEASKLEGALKTRVYADKHAMDWVEIQPATLTGSVERGELDPAQPLFQLIDNLNHGRLAMVPGTAKDWLPLVSVDTLVRLISAAIEAQNPPPRLLALDPATPNLKGLLALLAKPLDRQAPARHIPKKLLALLLKIPGLATKLNTAPESLHFIQPARFDTGVSMAFMAQHSISMPAIEQVVLRNARWYHQRC</sequence>
<evidence type="ECO:0000313" key="2">
    <source>
        <dbReference type="EMBL" id="SFM35656.1"/>
    </source>
</evidence>
<dbReference type="Proteomes" id="UP000198519">
    <property type="component" value="Unassembled WGS sequence"/>
</dbReference>
<dbReference type="InterPro" id="IPR051783">
    <property type="entry name" value="NAD(P)-dependent_oxidoreduct"/>
</dbReference>
<evidence type="ECO:0000259" key="1">
    <source>
        <dbReference type="Pfam" id="PF01370"/>
    </source>
</evidence>
<accession>A0A1I4Q769</accession>
<dbReference type="SUPFAM" id="SSF51735">
    <property type="entry name" value="NAD(P)-binding Rossmann-fold domains"/>
    <property type="match status" value="1"/>
</dbReference>
<reference evidence="3" key="1">
    <citation type="submission" date="2016-10" db="EMBL/GenBank/DDBJ databases">
        <authorList>
            <person name="Varghese N."/>
            <person name="Submissions S."/>
        </authorList>
    </citation>
    <scope>NUCLEOTIDE SEQUENCE [LARGE SCALE GENOMIC DNA]</scope>
    <source>
        <strain evidence="3">CGMCC 1.7061</strain>
    </source>
</reference>
<name>A0A1I4Q769_9GAMM</name>
<dbReference type="InterPro" id="IPR036291">
    <property type="entry name" value="NAD(P)-bd_dom_sf"/>
</dbReference>
<evidence type="ECO:0000313" key="3">
    <source>
        <dbReference type="Proteomes" id="UP000198519"/>
    </source>
</evidence>
<dbReference type="GO" id="GO:0005737">
    <property type="term" value="C:cytoplasm"/>
    <property type="evidence" value="ECO:0007669"/>
    <property type="project" value="TreeGrafter"/>
</dbReference>
<dbReference type="STRING" id="488535.SAMN04487963_2210"/>
<keyword evidence="3" id="KW-1185">Reference proteome</keyword>
<organism evidence="2 3">
    <name type="scientific">Marinobacter zhejiangensis</name>
    <dbReference type="NCBI Taxonomy" id="488535"/>
    <lineage>
        <taxon>Bacteria</taxon>
        <taxon>Pseudomonadati</taxon>
        <taxon>Pseudomonadota</taxon>
        <taxon>Gammaproteobacteria</taxon>
        <taxon>Pseudomonadales</taxon>
        <taxon>Marinobacteraceae</taxon>
        <taxon>Marinobacter</taxon>
    </lineage>
</organism>
<dbReference type="EMBL" id="FOUE01000003">
    <property type="protein sequence ID" value="SFM35656.1"/>
    <property type="molecule type" value="Genomic_DNA"/>
</dbReference>
<dbReference type="RefSeq" id="WP_092022482.1">
    <property type="nucleotide sequence ID" value="NZ_FOUE01000003.1"/>
</dbReference>
<proteinExistence type="predicted"/>
<feature type="domain" description="NAD-dependent epimerase/dehydratase" evidence="1">
    <location>
        <begin position="3"/>
        <end position="242"/>
    </location>
</feature>
<dbReference type="Gene3D" id="3.40.50.720">
    <property type="entry name" value="NAD(P)-binding Rossmann-like Domain"/>
    <property type="match status" value="1"/>
</dbReference>